<protein>
    <submittedName>
        <fullName evidence="1">Uncharacterized protein</fullName>
    </submittedName>
</protein>
<name>A0A0A9C0U3_ARUDO</name>
<accession>A0A0A9C0U3</accession>
<organism evidence="1">
    <name type="scientific">Arundo donax</name>
    <name type="common">Giant reed</name>
    <name type="synonym">Donax arundinaceus</name>
    <dbReference type="NCBI Taxonomy" id="35708"/>
    <lineage>
        <taxon>Eukaryota</taxon>
        <taxon>Viridiplantae</taxon>
        <taxon>Streptophyta</taxon>
        <taxon>Embryophyta</taxon>
        <taxon>Tracheophyta</taxon>
        <taxon>Spermatophyta</taxon>
        <taxon>Magnoliopsida</taxon>
        <taxon>Liliopsida</taxon>
        <taxon>Poales</taxon>
        <taxon>Poaceae</taxon>
        <taxon>PACMAD clade</taxon>
        <taxon>Arundinoideae</taxon>
        <taxon>Arundineae</taxon>
        <taxon>Arundo</taxon>
    </lineage>
</organism>
<reference evidence="1" key="2">
    <citation type="journal article" date="2015" name="Data Brief">
        <title>Shoot transcriptome of the giant reed, Arundo donax.</title>
        <authorList>
            <person name="Barrero R.A."/>
            <person name="Guerrero F.D."/>
            <person name="Moolhuijzen P."/>
            <person name="Goolsby J.A."/>
            <person name="Tidwell J."/>
            <person name="Bellgard S.E."/>
            <person name="Bellgard M.I."/>
        </authorList>
    </citation>
    <scope>NUCLEOTIDE SEQUENCE</scope>
    <source>
        <tissue evidence="1">Shoot tissue taken approximately 20 cm above the soil surface</tissue>
    </source>
</reference>
<dbReference type="AlphaFoldDB" id="A0A0A9C0U3"/>
<reference evidence="1" key="1">
    <citation type="submission" date="2014-09" db="EMBL/GenBank/DDBJ databases">
        <authorList>
            <person name="Magalhaes I.L.F."/>
            <person name="Oliveira U."/>
            <person name="Santos F.R."/>
            <person name="Vidigal T.H.D.A."/>
            <person name="Brescovit A.D."/>
            <person name="Santos A.J."/>
        </authorList>
    </citation>
    <scope>NUCLEOTIDE SEQUENCE</scope>
    <source>
        <tissue evidence="1">Shoot tissue taken approximately 20 cm above the soil surface</tissue>
    </source>
</reference>
<proteinExistence type="predicted"/>
<dbReference type="EMBL" id="GBRH01228724">
    <property type="protein sequence ID" value="JAD69171.1"/>
    <property type="molecule type" value="Transcribed_RNA"/>
</dbReference>
<sequence>MTGCSSTPPAFTIAGEPNGEYAERCIPLDSQNSRSFACCHTG</sequence>
<evidence type="ECO:0000313" key="1">
    <source>
        <dbReference type="EMBL" id="JAD69171.1"/>
    </source>
</evidence>